<evidence type="ECO:0000259" key="1">
    <source>
        <dbReference type="Pfam" id="PF01869"/>
    </source>
</evidence>
<proteinExistence type="predicted"/>
<dbReference type="EMBL" id="JAGSOH010000100">
    <property type="protein sequence ID" value="MBR7829788.1"/>
    <property type="molecule type" value="Genomic_DNA"/>
</dbReference>
<dbReference type="Proteomes" id="UP000676325">
    <property type="component" value="Unassembled WGS sequence"/>
</dbReference>
<reference evidence="2" key="1">
    <citation type="submission" date="2021-04" db="EMBL/GenBank/DDBJ databases">
        <title>Genome based classification of Actinospica acidithermotolerans sp. nov., an actinobacterium isolated from an Indonesian hot spring.</title>
        <authorList>
            <person name="Kusuma A.B."/>
            <person name="Putra K.E."/>
            <person name="Nafisah S."/>
            <person name="Loh J."/>
            <person name="Nouioui I."/>
            <person name="Goodfellow M."/>
        </authorList>
    </citation>
    <scope>NUCLEOTIDE SEQUENCE</scope>
    <source>
        <strain evidence="2">MGRD01-02</strain>
    </source>
</reference>
<dbReference type="RefSeq" id="WP_212520922.1">
    <property type="nucleotide sequence ID" value="NZ_JAGSOH010000100.1"/>
</dbReference>
<name>A0A941EG56_9ACTN</name>
<feature type="domain" description="ATPase BadF/BadG/BcrA/BcrD type" evidence="1">
    <location>
        <begin position="14"/>
        <end position="294"/>
    </location>
</feature>
<dbReference type="PANTHER" id="PTHR43190:SF3">
    <property type="entry name" value="N-ACETYL-D-GLUCOSAMINE KINASE"/>
    <property type="match status" value="1"/>
</dbReference>
<sequence>MPDLIPGPISGVRVGIDVGGTKTHLRAVAGPRLLADQVYSSVGWIPADFRRAAGFLAGLIARAVPGVVPAAVAVGAHGCDSAEDGAALGRALEALVGGPCLVLNDAELLAPAVGLGDGIGLVAGTGSVAVGRDAAGRPVYVGGWGWLFGDEGSAPGLIREAARASLAARDRGEEPDLLAALLLAAYRVSEVTDLPDAMAAQAGAREWGERASLVFEALDGGSSVAEAVIEDAAEALSRLVVQVAARGVDASGVAVGGGVILNQPRLYDAFVRRLGAALPGTAVHRLTVPPVQGALVIAERMTLGGLQAEAA</sequence>
<dbReference type="AlphaFoldDB" id="A0A941EG56"/>
<dbReference type="PANTHER" id="PTHR43190">
    <property type="entry name" value="N-ACETYL-D-GLUCOSAMINE KINASE"/>
    <property type="match status" value="1"/>
</dbReference>
<dbReference type="InterPro" id="IPR043129">
    <property type="entry name" value="ATPase_NBD"/>
</dbReference>
<accession>A0A941EG56</accession>
<keyword evidence="3" id="KW-1185">Reference proteome</keyword>
<dbReference type="Gene3D" id="3.30.420.40">
    <property type="match status" value="2"/>
</dbReference>
<gene>
    <name evidence="2" type="ORF">KDK95_26020</name>
</gene>
<dbReference type="SUPFAM" id="SSF53067">
    <property type="entry name" value="Actin-like ATPase domain"/>
    <property type="match status" value="2"/>
</dbReference>
<organism evidence="2 3">
    <name type="scientific">Actinospica acidithermotolerans</name>
    <dbReference type="NCBI Taxonomy" id="2828514"/>
    <lineage>
        <taxon>Bacteria</taxon>
        <taxon>Bacillati</taxon>
        <taxon>Actinomycetota</taxon>
        <taxon>Actinomycetes</taxon>
        <taxon>Catenulisporales</taxon>
        <taxon>Actinospicaceae</taxon>
        <taxon>Actinospica</taxon>
    </lineage>
</organism>
<dbReference type="Pfam" id="PF01869">
    <property type="entry name" value="BcrAD_BadFG"/>
    <property type="match status" value="1"/>
</dbReference>
<evidence type="ECO:0000313" key="3">
    <source>
        <dbReference type="Proteomes" id="UP000676325"/>
    </source>
</evidence>
<evidence type="ECO:0000313" key="2">
    <source>
        <dbReference type="EMBL" id="MBR7829788.1"/>
    </source>
</evidence>
<dbReference type="InterPro" id="IPR052519">
    <property type="entry name" value="Euk-type_GlcNAc_Kinase"/>
</dbReference>
<comment type="caution">
    <text evidence="2">The sequence shown here is derived from an EMBL/GenBank/DDBJ whole genome shotgun (WGS) entry which is preliminary data.</text>
</comment>
<dbReference type="InterPro" id="IPR002731">
    <property type="entry name" value="ATPase_BadF"/>
</dbReference>
<protein>
    <recommendedName>
        <fullName evidence="1">ATPase BadF/BadG/BcrA/BcrD type domain-containing protein</fullName>
    </recommendedName>
</protein>